<feature type="region of interest" description="Disordered" evidence="1">
    <location>
        <begin position="367"/>
        <end position="408"/>
    </location>
</feature>
<evidence type="ECO:0000313" key="2">
    <source>
        <dbReference type="EMBL" id="KAJ1967510.1"/>
    </source>
</evidence>
<accession>A0A9W8AX14</accession>
<proteinExistence type="predicted"/>
<feature type="compositionally biased region" description="Polar residues" evidence="1">
    <location>
        <begin position="314"/>
        <end position="324"/>
    </location>
</feature>
<dbReference type="AlphaFoldDB" id="A0A9W8AX14"/>
<feature type="compositionally biased region" description="Low complexity" evidence="1">
    <location>
        <begin position="389"/>
        <end position="401"/>
    </location>
</feature>
<feature type="region of interest" description="Disordered" evidence="1">
    <location>
        <begin position="265"/>
        <end position="288"/>
    </location>
</feature>
<organism evidence="2 3">
    <name type="scientific">Dispira parvispora</name>
    <dbReference type="NCBI Taxonomy" id="1520584"/>
    <lineage>
        <taxon>Eukaryota</taxon>
        <taxon>Fungi</taxon>
        <taxon>Fungi incertae sedis</taxon>
        <taxon>Zoopagomycota</taxon>
        <taxon>Kickxellomycotina</taxon>
        <taxon>Dimargaritomycetes</taxon>
        <taxon>Dimargaritales</taxon>
        <taxon>Dimargaritaceae</taxon>
        <taxon>Dispira</taxon>
    </lineage>
</organism>
<feature type="compositionally biased region" description="Polar residues" evidence="1">
    <location>
        <begin position="1"/>
        <end position="34"/>
    </location>
</feature>
<feature type="compositionally biased region" description="Polar residues" evidence="1">
    <location>
        <begin position="98"/>
        <end position="121"/>
    </location>
</feature>
<protein>
    <submittedName>
        <fullName evidence="2">Uncharacterized protein</fullName>
    </submittedName>
</protein>
<feature type="region of interest" description="Disordered" evidence="1">
    <location>
        <begin position="314"/>
        <end position="350"/>
    </location>
</feature>
<feature type="compositionally biased region" description="Low complexity" evidence="1">
    <location>
        <begin position="134"/>
        <end position="145"/>
    </location>
</feature>
<dbReference type="Proteomes" id="UP001150925">
    <property type="component" value="Unassembled WGS sequence"/>
</dbReference>
<keyword evidence="3" id="KW-1185">Reference proteome</keyword>
<feature type="region of interest" description="Disordered" evidence="1">
    <location>
        <begin position="1"/>
        <end position="177"/>
    </location>
</feature>
<name>A0A9W8AX14_9FUNG</name>
<evidence type="ECO:0000313" key="3">
    <source>
        <dbReference type="Proteomes" id="UP001150925"/>
    </source>
</evidence>
<dbReference type="EMBL" id="JANBPY010000326">
    <property type="protein sequence ID" value="KAJ1967510.1"/>
    <property type="molecule type" value="Genomic_DNA"/>
</dbReference>
<evidence type="ECO:0000256" key="1">
    <source>
        <dbReference type="SAM" id="MobiDB-lite"/>
    </source>
</evidence>
<comment type="caution">
    <text evidence="2">The sequence shown here is derived from an EMBL/GenBank/DDBJ whole genome shotgun (WGS) entry which is preliminary data.</text>
</comment>
<dbReference type="OrthoDB" id="5651198at2759"/>
<gene>
    <name evidence="2" type="ORF">IWQ62_001813</name>
</gene>
<sequence>MYTSTQATPSQLKLSSPWNFDSGSQGEYTPCSTQKNHRSNLKRPASTWNEPDLGTTSTPDELDPGFVVSAQSTPGLYDSRPGPVKRKRVADRDGVKSLTETSSCADHTSNMGPQYPVYSQVTRKHGLEDQDEASTTSPSVSTYSPGNERRTTKRLRMARHPGSPDASVRPWISDEQLPNPPGLQTLSSNNTIPFPPGKPNNICFHPDLRFLPQQGTVGLATSASDLEHGRLIDMDTGEVLEAFQSRPPVRKPHTAEICAHSLTPTQETDKSISNRNSRGELNANPWPSYKITTQPHNWTPRTDGLFEVLVELPQNTSPSSSTHPINAHREPRPLPLYQSVPGHHSDLSLAPGQPHALVLYQNKPQFSKPRIADPDSPNSAGPGNDTLVSGASSHISSSITSQDTMDLD</sequence>
<feature type="compositionally biased region" description="Polar residues" evidence="1">
    <location>
        <begin position="46"/>
        <end position="59"/>
    </location>
</feature>
<reference evidence="2" key="1">
    <citation type="submission" date="2022-07" db="EMBL/GenBank/DDBJ databases">
        <title>Phylogenomic reconstructions and comparative analyses of Kickxellomycotina fungi.</title>
        <authorList>
            <person name="Reynolds N.K."/>
            <person name="Stajich J.E."/>
            <person name="Barry K."/>
            <person name="Grigoriev I.V."/>
            <person name="Crous P."/>
            <person name="Smith M.E."/>
        </authorList>
    </citation>
    <scope>NUCLEOTIDE SEQUENCE</scope>
    <source>
        <strain evidence="2">RSA 1196</strain>
    </source>
</reference>